<dbReference type="PIRSF" id="PIRSF001092">
    <property type="entry name" value="Alpha-L-fucosidase"/>
    <property type="match status" value="1"/>
</dbReference>
<dbReference type="Pfam" id="PF01120">
    <property type="entry name" value="Alpha_L_fucos"/>
    <property type="match status" value="1"/>
</dbReference>
<feature type="site" description="May be important for catalysis" evidence="7">
    <location>
        <position position="287"/>
    </location>
</feature>
<keyword evidence="6" id="KW-0326">Glycosidase</keyword>
<dbReference type="GO" id="GO:0004560">
    <property type="term" value="F:alpha-L-fucosidase activity"/>
    <property type="evidence" value="ECO:0007669"/>
    <property type="project" value="InterPro"/>
</dbReference>
<evidence type="ECO:0000313" key="10">
    <source>
        <dbReference type="EMBL" id="PQA59281.1"/>
    </source>
</evidence>
<dbReference type="PANTHER" id="PTHR10030:SF37">
    <property type="entry name" value="ALPHA-L-FUCOSIDASE-RELATED"/>
    <property type="match status" value="1"/>
</dbReference>
<dbReference type="PRINTS" id="PR00741">
    <property type="entry name" value="GLHYDRLASE29"/>
</dbReference>
<dbReference type="Gene3D" id="3.20.20.80">
    <property type="entry name" value="Glycosidases"/>
    <property type="match status" value="1"/>
</dbReference>
<comment type="function">
    <text evidence="1">Alpha-L-fucosidase is responsible for hydrolyzing the alpha-1,6-linked fucose joined to the reducing-end N-acetylglucosamine of the carbohydrate moieties of glycoproteins.</text>
</comment>
<name>A0A2S7INH2_9BACT</name>
<dbReference type="RefSeq" id="WP_104710654.1">
    <property type="nucleotide sequence ID" value="NZ_PTRA01000001.1"/>
</dbReference>
<evidence type="ECO:0000259" key="9">
    <source>
        <dbReference type="Pfam" id="PF01120"/>
    </source>
</evidence>
<dbReference type="InterPro" id="IPR016286">
    <property type="entry name" value="FUC_metazoa-typ"/>
</dbReference>
<evidence type="ECO:0000256" key="7">
    <source>
        <dbReference type="PIRSR" id="PIRSR001092-1"/>
    </source>
</evidence>
<dbReference type="GO" id="GO:0016139">
    <property type="term" value="P:glycoside catabolic process"/>
    <property type="evidence" value="ECO:0007669"/>
    <property type="project" value="TreeGrafter"/>
</dbReference>
<reference evidence="11" key="1">
    <citation type="submission" date="2018-02" db="EMBL/GenBank/DDBJ databases">
        <title>Genome sequencing of Solimonas sp. HR-BB.</title>
        <authorList>
            <person name="Lee Y."/>
            <person name="Jeon C.O."/>
        </authorList>
    </citation>
    <scope>NUCLEOTIDE SEQUENCE [LARGE SCALE GENOMIC DNA]</scope>
    <source>
        <strain evidence="11">HR-U</strain>
    </source>
</reference>
<proteinExistence type="inferred from homology"/>
<sequence>MKRLLLTSFIYLALLRISSGQAYQPSPENLAARQWFQDARYGLFIHWGVYSILGDGEWVMNTQNIPVSAYEKLPKFFNPTAYDAKRWVQIAKNAGMKYITLTSKHHDGFAMWHSNVSPYNIVDATPYKKDVLKQLADECEKEGIKLFLYHSHLDWHHPDYFPQGKTGRQTGRPESGDFEKYLQYMDAQLTELLSGKYGKIAGIWFDGWWDQALDEHEKQARKTHVNWHLRRTYDLIHRLQPAALIGNNHHVTPFEGEDFQMFERDLPGQNTFGYNTSSVSQLPLETCETLNGSWGFDLRDQRYKSPEQIVRYLVGAAGRNANLLLNVGPMPNGEIQPEFVDRLEAVGNWLKTHGETIYGTRGGIIPPQEWGVSTKKGDTRHFLHVLKKPTTNYLFVPNFTPKVSSITAFDGKKPLKFKQQAEGLFVYLDGVAMNDWDTIIEVQTK</sequence>
<dbReference type="GO" id="GO:0006004">
    <property type="term" value="P:fucose metabolic process"/>
    <property type="evidence" value="ECO:0007669"/>
    <property type="project" value="InterPro"/>
</dbReference>
<evidence type="ECO:0000256" key="6">
    <source>
        <dbReference type="ARBA" id="ARBA00023295"/>
    </source>
</evidence>
<dbReference type="GO" id="GO:0005764">
    <property type="term" value="C:lysosome"/>
    <property type="evidence" value="ECO:0007669"/>
    <property type="project" value="TreeGrafter"/>
</dbReference>
<feature type="chain" id="PRO_5015760589" description="alpha-L-fucosidase" evidence="8">
    <location>
        <begin position="23"/>
        <end position="445"/>
    </location>
</feature>
<dbReference type="PANTHER" id="PTHR10030">
    <property type="entry name" value="ALPHA-L-FUCOSIDASE"/>
    <property type="match status" value="1"/>
</dbReference>
<dbReference type="InterPro" id="IPR057739">
    <property type="entry name" value="Glyco_hydro_29_N"/>
</dbReference>
<evidence type="ECO:0000256" key="8">
    <source>
        <dbReference type="SAM" id="SignalP"/>
    </source>
</evidence>
<dbReference type="InterPro" id="IPR017853">
    <property type="entry name" value="GH"/>
</dbReference>
<keyword evidence="4 8" id="KW-0732">Signal</keyword>
<evidence type="ECO:0000256" key="5">
    <source>
        <dbReference type="ARBA" id="ARBA00022801"/>
    </source>
</evidence>
<keyword evidence="5" id="KW-0378">Hydrolase</keyword>
<feature type="signal peptide" evidence="8">
    <location>
        <begin position="1"/>
        <end position="22"/>
    </location>
</feature>
<dbReference type="InterPro" id="IPR000933">
    <property type="entry name" value="Glyco_hydro_29"/>
</dbReference>
<evidence type="ECO:0000256" key="2">
    <source>
        <dbReference type="ARBA" id="ARBA00007951"/>
    </source>
</evidence>
<dbReference type="SMART" id="SM00812">
    <property type="entry name" value="Alpha_L_fucos"/>
    <property type="match status" value="1"/>
</dbReference>
<protein>
    <recommendedName>
        <fullName evidence="3">alpha-L-fucosidase</fullName>
        <ecNumber evidence="3">3.2.1.51</ecNumber>
    </recommendedName>
</protein>
<keyword evidence="11" id="KW-1185">Reference proteome</keyword>
<feature type="domain" description="Glycoside hydrolase family 29 N-terminal" evidence="9">
    <location>
        <begin position="20"/>
        <end position="355"/>
    </location>
</feature>
<gene>
    <name evidence="10" type="ORF">C5O19_06405</name>
</gene>
<dbReference type="EMBL" id="PTRA01000001">
    <property type="protein sequence ID" value="PQA59281.1"/>
    <property type="molecule type" value="Genomic_DNA"/>
</dbReference>
<evidence type="ECO:0000256" key="3">
    <source>
        <dbReference type="ARBA" id="ARBA00012662"/>
    </source>
</evidence>
<dbReference type="AlphaFoldDB" id="A0A2S7INH2"/>
<organism evidence="10 11">
    <name type="scientific">Siphonobacter curvatus</name>
    <dbReference type="NCBI Taxonomy" id="2094562"/>
    <lineage>
        <taxon>Bacteria</taxon>
        <taxon>Pseudomonadati</taxon>
        <taxon>Bacteroidota</taxon>
        <taxon>Cytophagia</taxon>
        <taxon>Cytophagales</taxon>
        <taxon>Cytophagaceae</taxon>
        <taxon>Siphonobacter</taxon>
    </lineage>
</organism>
<evidence type="ECO:0000256" key="4">
    <source>
        <dbReference type="ARBA" id="ARBA00022729"/>
    </source>
</evidence>
<comment type="similarity">
    <text evidence="2">Belongs to the glycosyl hydrolase 29 family.</text>
</comment>
<evidence type="ECO:0000256" key="1">
    <source>
        <dbReference type="ARBA" id="ARBA00004071"/>
    </source>
</evidence>
<dbReference type="Proteomes" id="UP000239590">
    <property type="component" value="Unassembled WGS sequence"/>
</dbReference>
<dbReference type="OrthoDB" id="107551at2"/>
<dbReference type="EC" id="3.2.1.51" evidence="3"/>
<dbReference type="SUPFAM" id="SSF51445">
    <property type="entry name" value="(Trans)glycosidases"/>
    <property type="match status" value="1"/>
</dbReference>
<evidence type="ECO:0000313" key="11">
    <source>
        <dbReference type="Proteomes" id="UP000239590"/>
    </source>
</evidence>
<comment type="caution">
    <text evidence="10">The sequence shown here is derived from an EMBL/GenBank/DDBJ whole genome shotgun (WGS) entry which is preliminary data.</text>
</comment>
<accession>A0A2S7INH2</accession>